<dbReference type="EMBL" id="JAQIZT010000001">
    <property type="protein sequence ID" value="KAJ7015698.1"/>
    <property type="molecule type" value="Genomic_DNA"/>
</dbReference>
<organism evidence="1 2">
    <name type="scientific">Populus alba x Populus x berolinensis</name>
    <dbReference type="NCBI Taxonomy" id="444605"/>
    <lineage>
        <taxon>Eukaryota</taxon>
        <taxon>Viridiplantae</taxon>
        <taxon>Streptophyta</taxon>
        <taxon>Embryophyta</taxon>
        <taxon>Tracheophyta</taxon>
        <taxon>Spermatophyta</taxon>
        <taxon>Magnoliopsida</taxon>
        <taxon>eudicotyledons</taxon>
        <taxon>Gunneridae</taxon>
        <taxon>Pentapetalae</taxon>
        <taxon>rosids</taxon>
        <taxon>fabids</taxon>
        <taxon>Malpighiales</taxon>
        <taxon>Salicaceae</taxon>
        <taxon>Saliceae</taxon>
        <taxon>Populus</taxon>
    </lineage>
</organism>
<evidence type="ECO:0000313" key="1">
    <source>
        <dbReference type="EMBL" id="KAJ7015698.1"/>
    </source>
</evidence>
<protein>
    <submittedName>
        <fullName evidence="1">Uncharacterized protein</fullName>
    </submittedName>
</protein>
<accession>A0AAD6WJU4</accession>
<dbReference type="AlphaFoldDB" id="A0AAD6WJU4"/>
<dbReference type="Proteomes" id="UP001164929">
    <property type="component" value="Chromosome 1"/>
</dbReference>
<reference evidence="1 2" key="1">
    <citation type="journal article" date="2023" name="Mol. Ecol. Resour.">
        <title>Chromosome-level genome assembly of a triploid poplar Populus alba 'Berolinensis'.</title>
        <authorList>
            <person name="Chen S."/>
            <person name="Yu Y."/>
            <person name="Wang X."/>
            <person name="Wang S."/>
            <person name="Zhang T."/>
            <person name="Zhou Y."/>
            <person name="He R."/>
            <person name="Meng N."/>
            <person name="Wang Y."/>
            <person name="Liu W."/>
            <person name="Liu Z."/>
            <person name="Liu J."/>
            <person name="Guo Q."/>
            <person name="Huang H."/>
            <person name="Sederoff R.R."/>
            <person name="Wang G."/>
            <person name="Qu G."/>
            <person name="Chen S."/>
        </authorList>
    </citation>
    <scope>NUCLEOTIDE SEQUENCE [LARGE SCALE GENOMIC DNA]</scope>
    <source>
        <strain evidence="1">SC-2020</strain>
    </source>
</reference>
<name>A0AAD6WJU4_9ROSI</name>
<evidence type="ECO:0000313" key="2">
    <source>
        <dbReference type="Proteomes" id="UP001164929"/>
    </source>
</evidence>
<proteinExistence type="predicted"/>
<keyword evidence="2" id="KW-1185">Reference proteome</keyword>
<sequence length="108" mass="12620">MVDSDKVRVLKQKIEVLGLKCDDSCFPGQYYHLLLGCPSLMICLKNFNSKNVIFSNYCWLQYIIGFFTYRQNGAIVGCKYRTMEKRFWQVEGEIDKHSVEEAGFRNCV</sequence>
<gene>
    <name evidence="1" type="ORF">NC653_004870</name>
</gene>
<comment type="caution">
    <text evidence="1">The sequence shown here is derived from an EMBL/GenBank/DDBJ whole genome shotgun (WGS) entry which is preliminary data.</text>
</comment>